<gene>
    <name evidence="1" type="ORF">KC19_VG158500</name>
</gene>
<sequence>MKVRFKISVLSSSSELPLTKRVNLLDQRRLEEITRIVGTGVCSVQEESPRSHLQRNSQPMRLDPHVLPLTLANDTDKHEVSSDVTFEGPTAEQGTDQNCGTLVGNEQEISSLRGSEAEATYSFVGEDLDDEHTLAVVFPSPKPAEQEDDEDIYSEDAVEGRFTSEAGQVDFTGVQASNTAVDTVVVVFSNDEGEDDDMF</sequence>
<organism evidence="1 2">
    <name type="scientific">Ceratodon purpureus</name>
    <name type="common">Fire moss</name>
    <name type="synonym">Dicranum purpureum</name>
    <dbReference type="NCBI Taxonomy" id="3225"/>
    <lineage>
        <taxon>Eukaryota</taxon>
        <taxon>Viridiplantae</taxon>
        <taxon>Streptophyta</taxon>
        <taxon>Embryophyta</taxon>
        <taxon>Bryophyta</taxon>
        <taxon>Bryophytina</taxon>
        <taxon>Bryopsida</taxon>
        <taxon>Dicranidae</taxon>
        <taxon>Pseudoditrichales</taxon>
        <taxon>Ditrichaceae</taxon>
        <taxon>Ceratodon</taxon>
    </lineage>
</organism>
<accession>A0A8T0HQJ9</accession>
<protein>
    <submittedName>
        <fullName evidence="1">Uncharacterized protein</fullName>
    </submittedName>
</protein>
<dbReference type="Proteomes" id="UP000822688">
    <property type="component" value="Chromosome V"/>
</dbReference>
<dbReference type="AlphaFoldDB" id="A0A8T0HQJ9"/>
<proteinExistence type="predicted"/>
<evidence type="ECO:0000313" key="2">
    <source>
        <dbReference type="Proteomes" id="UP000822688"/>
    </source>
</evidence>
<dbReference type="EMBL" id="CM026426">
    <property type="protein sequence ID" value="KAG0573212.1"/>
    <property type="molecule type" value="Genomic_DNA"/>
</dbReference>
<reference evidence="1" key="1">
    <citation type="submission" date="2020-06" db="EMBL/GenBank/DDBJ databases">
        <title>WGS assembly of Ceratodon purpureus strain R40.</title>
        <authorList>
            <person name="Carey S.B."/>
            <person name="Jenkins J."/>
            <person name="Shu S."/>
            <person name="Lovell J.T."/>
            <person name="Sreedasyam A."/>
            <person name="Maumus F."/>
            <person name="Tiley G.P."/>
            <person name="Fernandez-Pozo N."/>
            <person name="Barry K."/>
            <person name="Chen C."/>
            <person name="Wang M."/>
            <person name="Lipzen A."/>
            <person name="Daum C."/>
            <person name="Saski C.A."/>
            <person name="Payton A.C."/>
            <person name="Mcbreen J.C."/>
            <person name="Conrad R.E."/>
            <person name="Kollar L.M."/>
            <person name="Olsson S."/>
            <person name="Huttunen S."/>
            <person name="Landis J.B."/>
            <person name="Wickett N.J."/>
            <person name="Johnson M.G."/>
            <person name="Rensing S.A."/>
            <person name="Grimwood J."/>
            <person name="Schmutz J."/>
            <person name="Mcdaniel S.F."/>
        </authorList>
    </citation>
    <scope>NUCLEOTIDE SEQUENCE</scope>
    <source>
        <strain evidence="1">R40</strain>
    </source>
</reference>
<keyword evidence="2" id="KW-1185">Reference proteome</keyword>
<comment type="caution">
    <text evidence="1">The sequence shown here is derived from an EMBL/GenBank/DDBJ whole genome shotgun (WGS) entry which is preliminary data.</text>
</comment>
<evidence type="ECO:0000313" key="1">
    <source>
        <dbReference type="EMBL" id="KAG0573212.1"/>
    </source>
</evidence>
<name>A0A8T0HQJ9_CERPU</name>